<protein>
    <recommendedName>
        <fullName evidence="3">DUF1569 domain-containing protein</fullName>
    </recommendedName>
</protein>
<dbReference type="InterPro" id="IPR034660">
    <property type="entry name" value="DinB/YfiT-like"/>
</dbReference>
<proteinExistence type="predicted"/>
<reference evidence="2" key="1">
    <citation type="journal article" date="2019" name="Int. J. Syst. Evol. Microbiol.">
        <title>The Global Catalogue of Microorganisms (GCM) 10K type strain sequencing project: providing services to taxonomists for standard genome sequencing and annotation.</title>
        <authorList>
            <consortium name="The Broad Institute Genomics Platform"/>
            <consortium name="The Broad Institute Genome Sequencing Center for Infectious Disease"/>
            <person name="Wu L."/>
            <person name="Ma J."/>
        </authorList>
    </citation>
    <scope>NUCLEOTIDE SEQUENCE [LARGE SCALE GENOMIC DNA]</scope>
    <source>
        <strain evidence="2">JCM 32105</strain>
    </source>
</reference>
<keyword evidence="2" id="KW-1185">Reference proteome</keyword>
<dbReference type="InterPro" id="IPR011463">
    <property type="entry name" value="DUF1569"/>
</dbReference>
<dbReference type="Gene3D" id="1.20.120.450">
    <property type="entry name" value="dinb family like domain"/>
    <property type="match status" value="1"/>
</dbReference>
<sequence length="153" mass="17797">MALPNIFNKDVAEGVISRIQQLTGASQPKWGKMSVAQMLAHCCVTYEYIYEPEKYKRPKGMLKLMLRMLVKSVVVSERPYKPSNPTAPDFRITDERDFNKEQSRLIAFIRRVQADGESAFANRESHSFGRLSVTEWNNMFYKHLDHHLRQFGV</sequence>
<dbReference type="EMBL" id="BAABFA010000010">
    <property type="protein sequence ID" value="GAA4464628.1"/>
    <property type="molecule type" value="Genomic_DNA"/>
</dbReference>
<name>A0ABP8NBU0_9BACT</name>
<dbReference type="RefSeq" id="WP_345081078.1">
    <property type="nucleotide sequence ID" value="NZ_BAABFA010000010.1"/>
</dbReference>
<organism evidence="1 2">
    <name type="scientific">Nemorincola caseinilytica</name>
    <dbReference type="NCBI Taxonomy" id="2054315"/>
    <lineage>
        <taxon>Bacteria</taxon>
        <taxon>Pseudomonadati</taxon>
        <taxon>Bacteroidota</taxon>
        <taxon>Chitinophagia</taxon>
        <taxon>Chitinophagales</taxon>
        <taxon>Chitinophagaceae</taxon>
        <taxon>Nemorincola</taxon>
    </lineage>
</organism>
<evidence type="ECO:0000313" key="1">
    <source>
        <dbReference type="EMBL" id="GAA4464628.1"/>
    </source>
</evidence>
<accession>A0ABP8NBU0</accession>
<dbReference type="Pfam" id="PF07606">
    <property type="entry name" value="DUF1569"/>
    <property type="match status" value="1"/>
</dbReference>
<evidence type="ECO:0000313" key="2">
    <source>
        <dbReference type="Proteomes" id="UP001500067"/>
    </source>
</evidence>
<comment type="caution">
    <text evidence="1">The sequence shown here is derived from an EMBL/GenBank/DDBJ whole genome shotgun (WGS) entry which is preliminary data.</text>
</comment>
<evidence type="ECO:0008006" key="3">
    <source>
        <dbReference type="Google" id="ProtNLM"/>
    </source>
</evidence>
<dbReference type="Proteomes" id="UP001500067">
    <property type="component" value="Unassembled WGS sequence"/>
</dbReference>
<gene>
    <name evidence="1" type="ORF">GCM10023093_15390</name>
</gene>